<dbReference type="Gene3D" id="2.60.120.10">
    <property type="entry name" value="Jelly Rolls"/>
    <property type="match status" value="1"/>
</dbReference>
<evidence type="ECO:0000313" key="9">
    <source>
        <dbReference type="Proteomes" id="UP000004848"/>
    </source>
</evidence>
<dbReference type="CDD" id="cd00438">
    <property type="entry name" value="cupin_RmlC"/>
    <property type="match status" value="1"/>
</dbReference>
<evidence type="ECO:0000256" key="3">
    <source>
        <dbReference type="ARBA" id="ARBA00012098"/>
    </source>
</evidence>
<evidence type="ECO:0000256" key="2">
    <source>
        <dbReference type="ARBA" id="ARBA00001997"/>
    </source>
</evidence>
<dbReference type="Proteomes" id="UP000004848">
    <property type="component" value="Unassembled WGS sequence"/>
</dbReference>
<feature type="site" description="Participates in a stacking interaction with the thymidine ring of dTDP-4-oxo-6-deoxyglucose" evidence="6">
    <location>
        <position position="139"/>
    </location>
</feature>
<dbReference type="RefSeq" id="WP_006931602.1">
    <property type="nucleotide sequence ID" value="NZ_AAUW01000001.1"/>
</dbReference>
<evidence type="ECO:0000313" key="8">
    <source>
        <dbReference type="EMBL" id="EAV46269.1"/>
    </source>
</evidence>
<comment type="similarity">
    <text evidence="7">Belongs to the dTDP-4-dehydrorhamnose 3,5-epimerase family.</text>
</comment>
<dbReference type="GeneID" id="68844801"/>
<dbReference type="NCBIfam" id="TIGR01221">
    <property type="entry name" value="rmlC"/>
    <property type="match status" value="1"/>
</dbReference>
<evidence type="ECO:0000256" key="7">
    <source>
        <dbReference type="RuleBase" id="RU364069"/>
    </source>
</evidence>
<comment type="pathway">
    <text evidence="7">Carbohydrate biosynthesis; dTDP-L-rhamnose biosynthesis.</text>
</comment>
<keyword evidence="7" id="KW-0413">Isomerase</keyword>
<comment type="function">
    <text evidence="2 7">Catalyzes the epimerization of the C3' and C5'positions of dTDP-6-deoxy-D-xylo-4-hexulose, forming dTDP-6-deoxy-L-lyxo-4-hexulose.</text>
</comment>
<dbReference type="InterPro" id="IPR014710">
    <property type="entry name" value="RmlC-like_jellyroll"/>
</dbReference>
<dbReference type="GO" id="GO:0000271">
    <property type="term" value="P:polysaccharide biosynthetic process"/>
    <property type="evidence" value="ECO:0007669"/>
    <property type="project" value="TreeGrafter"/>
</dbReference>
<dbReference type="OrthoDB" id="9800680at2"/>
<dbReference type="InterPro" id="IPR000888">
    <property type="entry name" value="RmlC-like"/>
</dbReference>
<accession>A0NMH4</accession>
<dbReference type="GO" id="GO:0019305">
    <property type="term" value="P:dTDP-rhamnose biosynthetic process"/>
    <property type="evidence" value="ECO:0007669"/>
    <property type="project" value="UniProtKB-UniRule"/>
</dbReference>
<comment type="catalytic activity">
    <reaction evidence="1 7">
        <text>dTDP-4-dehydro-6-deoxy-alpha-D-glucose = dTDP-4-dehydro-beta-L-rhamnose</text>
        <dbReference type="Rhea" id="RHEA:16969"/>
        <dbReference type="ChEBI" id="CHEBI:57649"/>
        <dbReference type="ChEBI" id="CHEBI:62830"/>
        <dbReference type="EC" id="5.1.3.13"/>
    </reaction>
</comment>
<evidence type="ECO:0000256" key="6">
    <source>
        <dbReference type="PIRSR" id="PIRSR600888-3"/>
    </source>
</evidence>
<comment type="caution">
    <text evidence="8">The sequence shown here is derived from an EMBL/GenBank/DDBJ whole genome shotgun (WGS) entry which is preliminary data.</text>
</comment>
<evidence type="ECO:0000256" key="4">
    <source>
        <dbReference type="ARBA" id="ARBA00019595"/>
    </source>
</evidence>
<dbReference type="SUPFAM" id="SSF51182">
    <property type="entry name" value="RmlC-like cupins"/>
    <property type="match status" value="1"/>
</dbReference>
<evidence type="ECO:0000256" key="1">
    <source>
        <dbReference type="ARBA" id="ARBA00001298"/>
    </source>
</evidence>
<feature type="active site" description="Proton donor" evidence="5">
    <location>
        <position position="133"/>
    </location>
</feature>
<organism evidence="8 9">
    <name type="scientific">Roseibium aggregatum (strain ATCC 25650 / DSM 13394 / JCM 20685 / NBRC 16684 / NCIMB 2208 / IAM 12614 / B1)</name>
    <name type="common">Stappia aggregata</name>
    <dbReference type="NCBI Taxonomy" id="384765"/>
    <lineage>
        <taxon>Bacteria</taxon>
        <taxon>Pseudomonadati</taxon>
        <taxon>Pseudomonadota</taxon>
        <taxon>Alphaproteobacteria</taxon>
        <taxon>Hyphomicrobiales</taxon>
        <taxon>Stappiaceae</taxon>
        <taxon>Roseibium</taxon>
    </lineage>
</organism>
<dbReference type="AlphaFoldDB" id="A0NMH4"/>
<sequence length="192" mass="21212">MLEVIELDIPEVRILCPKRHGDSRGFFSETYNKALLSDAGIDIDFIQDNHAYSAEKGTVRGLHYQMPPFAQDKLVRVVRGAILDVAVDLRVGSPTYGQHVSSVISAENGKQILVPTGFAHGLVTLEPHTEVLYKVSQYYAPEHDRGILWNDPELAIDWGLAEADAVLSPKDRKLPRLAEVAACFSYPEAAEA</sequence>
<dbReference type="PANTHER" id="PTHR21047:SF2">
    <property type="entry name" value="THYMIDINE DIPHOSPHO-4-KETO-RHAMNOSE 3,5-EPIMERASE"/>
    <property type="match status" value="1"/>
</dbReference>
<proteinExistence type="inferred from homology"/>
<dbReference type="UniPathway" id="UPA00124"/>
<gene>
    <name evidence="8" type="ORF">SIAM614_10583</name>
</gene>
<dbReference type="eggNOG" id="COG1898">
    <property type="taxonomic scope" value="Bacteria"/>
</dbReference>
<dbReference type="EC" id="5.1.3.13" evidence="3 7"/>
<dbReference type="GO" id="GO:0008830">
    <property type="term" value="F:dTDP-4-dehydrorhamnose 3,5-epimerase activity"/>
    <property type="evidence" value="ECO:0007669"/>
    <property type="project" value="UniProtKB-UniRule"/>
</dbReference>
<dbReference type="EMBL" id="AAUW01000001">
    <property type="protein sequence ID" value="EAV46269.1"/>
    <property type="molecule type" value="Genomic_DNA"/>
</dbReference>
<dbReference type="InterPro" id="IPR011051">
    <property type="entry name" value="RmlC_Cupin_sf"/>
</dbReference>
<protein>
    <recommendedName>
        <fullName evidence="4 7">dTDP-4-dehydrorhamnose 3,5-epimerase</fullName>
        <ecNumber evidence="3 7">5.1.3.13</ecNumber>
    </recommendedName>
    <alternativeName>
        <fullName evidence="7">Thymidine diphospho-4-keto-rhamnose 3,5-epimerase</fullName>
    </alternativeName>
</protein>
<feature type="active site" description="Proton acceptor" evidence="5">
    <location>
        <position position="63"/>
    </location>
</feature>
<name>A0NMH4_ROSAI</name>
<dbReference type="PANTHER" id="PTHR21047">
    <property type="entry name" value="DTDP-6-DEOXY-D-GLUCOSE-3,5 EPIMERASE"/>
    <property type="match status" value="1"/>
</dbReference>
<dbReference type="GO" id="GO:0005829">
    <property type="term" value="C:cytosol"/>
    <property type="evidence" value="ECO:0007669"/>
    <property type="project" value="TreeGrafter"/>
</dbReference>
<dbReference type="Pfam" id="PF00908">
    <property type="entry name" value="dTDP_sugar_isom"/>
    <property type="match status" value="1"/>
</dbReference>
<comment type="subunit">
    <text evidence="7">Homodimer.</text>
</comment>
<reference evidence="8 9" key="1">
    <citation type="submission" date="2006-05" db="EMBL/GenBank/DDBJ databases">
        <authorList>
            <person name="King G."/>
            <person name="Ferriera S."/>
            <person name="Johnson J."/>
            <person name="Kravitz S."/>
            <person name="Beeson K."/>
            <person name="Sutton G."/>
            <person name="Rogers Y.-H."/>
            <person name="Friedman R."/>
            <person name="Frazier M."/>
            <person name="Venter J.C."/>
        </authorList>
    </citation>
    <scope>NUCLEOTIDE SEQUENCE [LARGE SCALE GENOMIC DNA]</scope>
    <source>
        <strain evidence="9">ATCC 25650 / DSM 13394 / JCM 20685 / NBRC 16684 / NCIMB 2208 / IAM 12614 / B1</strain>
    </source>
</reference>
<evidence type="ECO:0000256" key="5">
    <source>
        <dbReference type="PIRSR" id="PIRSR600888-1"/>
    </source>
</evidence>